<evidence type="ECO:0000313" key="4">
    <source>
        <dbReference type="Proteomes" id="UP001431209"/>
    </source>
</evidence>
<evidence type="ECO:0000256" key="1">
    <source>
        <dbReference type="SAM" id="MobiDB-lite"/>
    </source>
</evidence>
<evidence type="ECO:0000259" key="2">
    <source>
        <dbReference type="Pfam" id="PF22600"/>
    </source>
</evidence>
<dbReference type="PANTHER" id="PTHR23092">
    <property type="entry name" value="POLY(A) RNA POLYMERASE"/>
    <property type="match status" value="1"/>
</dbReference>
<dbReference type="GO" id="GO:1990817">
    <property type="term" value="F:poly(A) RNA polymerase activity"/>
    <property type="evidence" value="ECO:0007669"/>
    <property type="project" value="InterPro"/>
</dbReference>
<dbReference type="Proteomes" id="UP001431209">
    <property type="component" value="Unassembled WGS sequence"/>
</dbReference>
<protein>
    <submittedName>
        <fullName evidence="3">Poly(A) RNA polymerase PAP2</fullName>
    </submittedName>
</protein>
<dbReference type="AlphaFoldDB" id="A0AAW2Z2T2"/>
<dbReference type="InterPro" id="IPR045862">
    <property type="entry name" value="Trf4-like"/>
</dbReference>
<accession>A0AAW2Z2T2</accession>
<dbReference type="EMBL" id="JAOPGA020001020">
    <property type="protein sequence ID" value="KAL0484098.1"/>
    <property type="molecule type" value="Genomic_DNA"/>
</dbReference>
<sequence>MDRVKAEDNEQSKFNIEHATHTVRNHMQHLNVSEQVEFIRQIDALINARTALKSLEQPIPSIQTPTLPTLTTSDIRTIIIELVSNNQISSSTTIRKQFEAKYNTKFKIVAKLSFPQFVKQYCSDVLTIEKGRISQNPLPSKPPQPKLLYFDQIKQELLDLIGTNCTYNDIANKFQSKHGRFKSITGMKLKPFLEKHFDNLIFEGDLVKVKSVQESIPEPTNQSPTMPESLPMSELTKSKSQEKPSPVESIRKVIIDFVGDRIVTGAQIMEELERHNFSNLKKLVNKATLYKFIKKRCHPQLHCQDDTIQKYIPQIDPSIPYVPDQYGPKWEIERLRDELKNIVAEDVLSLYSIEEKFIKQNEIKFSLVSPIPEMKKFIKSNCGGLLITRKISYPQGNKLSNYVMKVGHVALLKVENEEYLNLSQEQVCEMTNKILEFEKTQVKSDEMKQVYAQTMKDLTDICKNVDPLCQVNAFGSYATDMGLIDHDIDVHVTTTVPNFLKMFKKQAGKKRLYKQLMVIKAKIPVCKLVTKSDIQLDVSIKNKEDDVEVFNQFKKDYPQLKPLCIVLKQMQNKYGKNSSNGGIASCTLQYLVVSHLQNYENNFKRPLNGTLLGQLFYDFIYFYCVVFEWQKKAICVKTSSYVPIEDTIKVIVDPVNLGKEVMVVGQDYCHRFLCGRFNVLQRNVVQSQGNLLDGIIN</sequence>
<organism evidence="3 4">
    <name type="scientific">Acrasis kona</name>
    <dbReference type="NCBI Taxonomy" id="1008807"/>
    <lineage>
        <taxon>Eukaryota</taxon>
        <taxon>Discoba</taxon>
        <taxon>Heterolobosea</taxon>
        <taxon>Tetramitia</taxon>
        <taxon>Eutetramitia</taxon>
        <taxon>Acrasidae</taxon>
        <taxon>Acrasis</taxon>
    </lineage>
</organism>
<feature type="region of interest" description="Disordered" evidence="1">
    <location>
        <begin position="214"/>
        <end position="244"/>
    </location>
</feature>
<feature type="domain" description="Poly(A) RNA polymerase mitochondrial-like central palm" evidence="2">
    <location>
        <begin position="433"/>
        <end position="543"/>
    </location>
</feature>
<dbReference type="InterPro" id="IPR043519">
    <property type="entry name" value="NT_sf"/>
</dbReference>
<proteinExistence type="predicted"/>
<dbReference type="GO" id="GO:0005739">
    <property type="term" value="C:mitochondrion"/>
    <property type="evidence" value="ECO:0007669"/>
    <property type="project" value="UniProtKB-ARBA"/>
</dbReference>
<evidence type="ECO:0000313" key="3">
    <source>
        <dbReference type="EMBL" id="KAL0484098.1"/>
    </source>
</evidence>
<dbReference type="SUPFAM" id="SSF81631">
    <property type="entry name" value="PAP/OAS1 substrate-binding domain"/>
    <property type="match status" value="1"/>
</dbReference>
<dbReference type="GO" id="GO:0043634">
    <property type="term" value="P:polyadenylation-dependent ncRNA catabolic process"/>
    <property type="evidence" value="ECO:0007669"/>
    <property type="project" value="TreeGrafter"/>
</dbReference>
<keyword evidence="4" id="KW-1185">Reference proteome</keyword>
<dbReference type="GO" id="GO:0003729">
    <property type="term" value="F:mRNA binding"/>
    <property type="evidence" value="ECO:0007669"/>
    <property type="project" value="TreeGrafter"/>
</dbReference>
<dbReference type="Pfam" id="PF22600">
    <property type="entry name" value="MTPAP-like_central"/>
    <property type="match status" value="1"/>
</dbReference>
<gene>
    <name evidence="3" type="ORF">AKO1_004891</name>
</gene>
<name>A0AAW2Z2T2_9EUKA</name>
<dbReference type="GO" id="GO:0005730">
    <property type="term" value="C:nucleolus"/>
    <property type="evidence" value="ECO:0007669"/>
    <property type="project" value="TreeGrafter"/>
</dbReference>
<comment type="caution">
    <text evidence="3">The sequence shown here is derived from an EMBL/GenBank/DDBJ whole genome shotgun (WGS) entry which is preliminary data.</text>
</comment>
<dbReference type="GO" id="GO:0031123">
    <property type="term" value="P:RNA 3'-end processing"/>
    <property type="evidence" value="ECO:0007669"/>
    <property type="project" value="TreeGrafter"/>
</dbReference>
<reference evidence="3 4" key="1">
    <citation type="submission" date="2024-03" db="EMBL/GenBank/DDBJ databases">
        <title>The Acrasis kona genome and developmental transcriptomes reveal deep origins of eukaryotic multicellular pathways.</title>
        <authorList>
            <person name="Sheikh S."/>
            <person name="Fu C.-J."/>
            <person name="Brown M.W."/>
            <person name="Baldauf S.L."/>
        </authorList>
    </citation>
    <scope>NUCLEOTIDE SEQUENCE [LARGE SCALE GENOMIC DNA]</scope>
    <source>
        <strain evidence="3 4">ATCC MYA-3509</strain>
    </source>
</reference>
<dbReference type="Gene3D" id="1.10.1410.10">
    <property type="match status" value="1"/>
</dbReference>
<feature type="compositionally biased region" description="Polar residues" evidence="1">
    <location>
        <begin position="214"/>
        <end position="226"/>
    </location>
</feature>
<dbReference type="PANTHER" id="PTHR23092:SF15">
    <property type="entry name" value="INACTIVE NON-CANONICAL POLY(A) RNA POLYMERASE PROTEIN TRF4-2-RELATED"/>
    <property type="match status" value="1"/>
</dbReference>
<dbReference type="SUPFAM" id="SSF81301">
    <property type="entry name" value="Nucleotidyltransferase"/>
    <property type="match status" value="1"/>
</dbReference>
<dbReference type="Gene3D" id="3.30.460.10">
    <property type="entry name" value="Beta Polymerase, domain 2"/>
    <property type="match status" value="1"/>
</dbReference>
<dbReference type="InterPro" id="IPR054708">
    <property type="entry name" value="MTPAP-like_central"/>
</dbReference>
<dbReference type="GO" id="GO:0031499">
    <property type="term" value="C:TRAMP complex"/>
    <property type="evidence" value="ECO:0007669"/>
    <property type="project" value="TreeGrafter"/>
</dbReference>